<protein>
    <submittedName>
        <fullName evidence="1">Uncharacterized protein</fullName>
    </submittedName>
</protein>
<dbReference type="EMBL" id="BFAD01000006">
    <property type="protein sequence ID" value="GBE84379.1"/>
    <property type="molecule type" value="Genomic_DNA"/>
</dbReference>
<dbReference type="GeneID" id="38781296"/>
<comment type="caution">
    <text evidence="1">The sequence shown here is derived from an EMBL/GenBank/DDBJ whole genome shotgun (WGS) entry which is preliminary data.</text>
</comment>
<name>A0A401GQF1_9APHY</name>
<accession>A0A401GQF1</accession>
<proteinExistence type="predicted"/>
<keyword evidence="2" id="KW-1185">Reference proteome</keyword>
<reference evidence="1 2" key="1">
    <citation type="journal article" date="2018" name="Sci. Rep.">
        <title>Genome sequence of the cauliflower mushroom Sparassis crispa (Hanabiratake) and its association with beneficial usage.</title>
        <authorList>
            <person name="Kiyama R."/>
            <person name="Furutani Y."/>
            <person name="Kawaguchi K."/>
            <person name="Nakanishi T."/>
        </authorList>
    </citation>
    <scope>NUCLEOTIDE SEQUENCE [LARGE SCALE GENOMIC DNA]</scope>
</reference>
<gene>
    <name evidence="1" type="ORF">SCP_0603580</name>
</gene>
<sequence>MHRPMAKAKGITFQSPRCKVALVSKKMGLDSDGRHFLSSTGIVFDSGTPPKKRKLLSIDDESLPEAGPSSALTDGPDVAMNDIASAEAEAMEDRVKNGVSRKLMRTSPASVCMGHPQRHDAETASSPLHSVRSVSCTSGYPLSLALSNKIFYRHSVALPRA</sequence>
<dbReference type="InParanoid" id="A0A401GQF1"/>
<dbReference type="AlphaFoldDB" id="A0A401GQF1"/>
<organism evidence="1 2">
    <name type="scientific">Sparassis crispa</name>
    <dbReference type="NCBI Taxonomy" id="139825"/>
    <lineage>
        <taxon>Eukaryota</taxon>
        <taxon>Fungi</taxon>
        <taxon>Dikarya</taxon>
        <taxon>Basidiomycota</taxon>
        <taxon>Agaricomycotina</taxon>
        <taxon>Agaricomycetes</taxon>
        <taxon>Polyporales</taxon>
        <taxon>Sparassidaceae</taxon>
        <taxon>Sparassis</taxon>
    </lineage>
</organism>
<dbReference type="Proteomes" id="UP000287166">
    <property type="component" value="Unassembled WGS sequence"/>
</dbReference>
<evidence type="ECO:0000313" key="2">
    <source>
        <dbReference type="Proteomes" id="UP000287166"/>
    </source>
</evidence>
<dbReference type="RefSeq" id="XP_027615292.1">
    <property type="nucleotide sequence ID" value="XM_027759491.1"/>
</dbReference>
<evidence type="ECO:0000313" key="1">
    <source>
        <dbReference type="EMBL" id="GBE84379.1"/>
    </source>
</evidence>